<accession>A0A4R8LRF5</accession>
<dbReference type="Proteomes" id="UP000295509">
    <property type="component" value="Unassembled WGS sequence"/>
</dbReference>
<organism evidence="1 2">
    <name type="scientific">Paraburkholderia rhizosphaerae</name>
    <dbReference type="NCBI Taxonomy" id="480658"/>
    <lineage>
        <taxon>Bacteria</taxon>
        <taxon>Pseudomonadati</taxon>
        <taxon>Pseudomonadota</taxon>
        <taxon>Betaproteobacteria</taxon>
        <taxon>Burkholderiales</taxon>
        <taxon>Burkholderiaceae</taxon>
        <taxon>Paraburkholderia</taxon>
    </lineage>
</organism>
<dbReference type="EMBL" id="SORE01000011">
    <property type="protein sequence ID" value="TDY48133.1"/>
    <property type="molecule type" value="Genomic_DNA"/>
</dbReference>
<protein>
    <submittedName>
        <fullName evidence="1">Uncharacterized protein</fullName>
    </submittedName>
</protein>
<dbReference type="AlphaFoldDB" id="A0A4R8LRF5"/>
<sequence>MEFDTNWLTLGPHRVRLRSRSGTLFAPAGIKTNG</sequence>
<evidence type="ECO:0000313" key="1">
    <source>
        <dbReference type="EMBL" id="TDY48133.1"/>
    </source>
</evidence>
<keyword evidence="2" id="KW-1185">Reference proteome</keyword>
<comment type="caution">
    <text evidence="1">The sequence shown here is derived from an EMBL/GenBank/DDBJ whole genome shotgun (WGS) entry which is preliminary data.</text>
</comment>
<reference evidence="1 2" key="1">
    <citation type="submission" date="2019-03" db="EMBL/GenBank/DDBJ databases">
        <title>Genomic Encyclopedia of Type Strains, Phase III (KMG-III): the genomes of soil and plant-associated and newly described type strains.</title>
        <authorList>
            <person name="Whitman W."/>
        </authorList>
    </citation>
    <scope>NUCLEOTIDE SEQUENCE [LARGE SCALE GENOMIC DNA]</scope>
    <source>
        <strain evidence="1 2">LMG 29544</strain>
    </source>
</reference>
<gene>
    <name evidence="1" type="ORF">BX592_11167</name>
</gene>
<proteinExistence type="predicted"/>
<name>A0A4R8LRF5_9BURK</name>
<evidence type="ECO:0000313" key="2">
    <source>
        <dbReference type="Proteomes" id="UP000295509"/>
    </source>
</evidence>